<evidence type="ECO:0000313" key="3">
    <source>
        <dbReference type="Proteomes" id="UP000275078"/>
    </source>
</evidence>
<dbReference type="AlphaFoldDB" id="A0A3N4HL83"/>
<organism evidence="2 3">
    <name type="scientific">Ascobolus immersus RN42</name>
    <dbReference type="NCBI Taxonomy" id="1160509"/>
    <lineage>
        <taxon>Eukaryota</taxon>
        <taxon>Fungi</taxon>
        <taxon>Dikarya</taxon>
        <taxon>Ascomycota</taxon>
        <taxon>Pezizomycotina</taxon>
        <taxon>Pezizomycetes</taxon>
        <taxon>Pezizales</taxon>
        <taxon>Ascobolaceae</taxon>
        <taxon>Ascobolus</taxon>
    </lineage>
</organism>
<accession>A0A3N4HL83</accession>
<dbReference type="EMBL" id="ML119853">
    <property type="protein sequence ID" value="RPA72630.1"/>
    <property type="molecule type" value="Genomic_DNA"/>
</dbReference>
<keyword evidence="3" id="KW-1185">Reference proteome</keyword>
<reference evidence="2 3" key="1">
    <citation type="journal article" date="2018" name="Nat. Ecol. Evol.">
        <title>Pezizomycetes genomes reveal the molecular basis of ectomycorrhizal truffle lifestyle.</title>
        <authorList>
            <person name="Murat C."/>
            <person name="Payen T."/>
            <person name="Noel B."/>
            <person name="Kuo A."/>
            <person name="Morin E."/>
            <person name="Chen J."/>
            <person name="Kohler A."/>
            <person name="Krizsan K."/>
            <person name="Balestrini R."/>
            <person name="Da Silva C."/>
            <person name="Montanini B."/>
            <person name="Hainaut M."/>
            <person name="Levati E."/>
            <person name="Barry K.W."/>
            <person name="Belfiori B."/>
            <person name="Cichocki N."/>
            <person name="Clum A."/>
            <person name="Dockter R.B."/>
            <person name="Fauchery L."/>
            <person name="Guy J."/>
            <person name="Iotti M."/>
            <person name="Le Tacon F."/>
            <person name="Lindquist E.A."/>
            <person name="Lipzen A."/>
            <person name="Malagnac F."/>
            <person name="Mello A."/>
            <person name="Molinier V."/>
            <person name="Miyauchi S."/>
            <person name="Poulain J."/>
            <person name="Riccioni C."/>
            <person name="Rubini A."/>
            <person name="Sitrit Y."/>
            <person name="Splivallo R."/>
            <person name="Traeger S."/>
            <person name="Wang M."/>
            <person name="Zifcakova L."/>
            <person name="Wipf D."/>
            <person name="Zambonelli A."/>
            <person name="Paolocci F."/>
            <person name="Nowrousian M."/>
            <person name="Ottonello S."/>
            <person name="Baldrian P."/>
            <person name="Spatafora J.W."/>
            <person name="Henrissat B."/>
            <person name="Nagy L.G."/>
            <person name="Aury J.M."/>
            <person name="Wincker P."/>
            <person name="Grigoriev I.V."/>
            <person name="Bonfante P."/>
            <person name="Martin F.M."/>
        </authorList>
    </citation>
    <scope>NUCLEOTIDE SEQUENCE [LARGE SCALE GENOMIC DNA]</scope>
    <source>
        <strain evidence="2 3">RN42</strain>
    </source>
</reference>
<sequence>MVQGTRNIWLGSPLRTSRTRLPPIARVPYGFQAPVGLCEYVGRRADKNYRFGSLSSSDISDSRQQHTLGGPRPDTRRVGPLMHLEQAQQPNSSDLELLSSLNTWPMYSTGCQVYIDCRKHLGSDAIEGSILKLVLLTSHGRRKRLRNTEDEQWHASARFRA</sequence>
<gene>
    <name evidence="2" type="ORF">BJ508DRAFT_68969</name>
</gene>
<evidence type="ECO:0000313" key="2">
    <source>
        <dbReference type="EMBL" id="RPA72630.1"/>
    </source>
</evidence>
<evidence type="ECO:0000256" key="1">
    <source>
        <dbReference type="SAM" id="MobiDB-lite"/>
    </source>
</evidence>
<protein>
    <submittedName>
        <fullName evidence="2">Uncharacterized protein</fullName>
    </submittedName>
</protein>
<name>A0A3N4HL83_ASCIM</name>
<feature type="region of interest" description="Disordered" evidence="1">
    <location>
        <begin position="53"/>
        <end position="77"/>
    </location>
</feature>
<dbReference type="Proteomes" id="UP000275078">
    <property type="component" value="Unassembled WGS sequence"/>
</dbReference>
<proteinExistence type="predicted"/>